<evidence type="ECO:0000256" key="1">
    <source>
        <dbReference type="ARBA" id="ARBA00000971"/>
    </source>
</evidence>
<feature type="compositionally biased region" description="Acidic residues" evidence="8">
    <location>
        <begin position="33"/>
        <end position="42"/>
    </location>
</feature>
<dbReference type="InterPro" id="IPR001680">
    <property type="entry name" value="WD40_rpt"/>
</dbReference>
<dbReference type="FunFam" id="2.130.10.10:FF:000450">
    <property type="entry name" value="Peptidylprolyl isomerase domain and WD-repeat protein 1"/>
    <property type="match status" value="1"/>
</dbReference>
<dbReference type="GO" id="GO:0003755">
    <property type="term" value="F:peptidyl-prolyl cis-trans isomerase activity"/>
    <property type="evidence" value="ECO:0007669"/>
    <property type="project" value="UniProtKB-KW"/>
</dbReference>
<dbReference type="Pfam" id="PF00160">
    <property type="entry name" value="Pro_isomerase"/>
    <property type="match status" value="1"/>
</dbReference>
<dbReference type="InterPro" id="IPR015943">
    <property type="entry name" value="WD40/YVTN_repeat-like_dom_sf"/>
</dbReference>
<evidence type="ECO:0000259" key="9">
    <source>
        <dbReference type="PROSITE" id="PS50072"/>
    </source>
</evidence>
<dbReference type="SUPFAM" id="SSF50978">
    <property type="entry name" value="WD40 repeat-like"/>
    <property type="match status" value="1"/>
</dbReference>
<gene>
    <name evidence="10" type="ORF">DB88DRAFT_486549</name>
</gene>
<evidence type="ECO:0000256" key="2">
    <source>
        <dbReference type="ARBA" id="ARBA00007365"/>
    </source>
</evidence>
<sequence length="654" mass="72463">MADNEEGSSTLGKRGREENGETAVETPEMPSADVDDSSDEEIGPMPVPAGEESNGGANGTRKKKKRAVLPHEKTYLDHLPDTDRYYKSFMHRDTVNFVSVTRTGFVITTSVDGHVKLWKKQEVGIEFVKQFRASLKGIVAVSASEDGKLFATVSESGEGRVFDVVNFDMINIFKFDYRPNAVAWVHAPGAGQTLLAVSETQGPTIRIYDGRGEGKPLHELTKIHRAPVHVMAYNTKYDCVVSADEDGFVEYWQPSEPWGPPSIPGMWQYKSQTDLFQFKKTKSIATSITFSPSANQFAVLALPSRAVHIYNFLTAKLARTYDESLTAIMEMQQAGTAVYQLDDMDFGRRLALDRELERDESGPGGALRTANAVWDESGNFLLYPTMLGIKVINTVTNKVVRVLGKEETLRFLNLSLYQGAPAKKGFTTLAMAASANPLLQEKATRDPHLFCTAYKRSRFYLFGKGGEEAKGGDRDVFNERPTREDQAVVVAAVENKAALATACTIHTSMGDIRLKLFPDIAPKAVENFAQHARSGYFNGIIFHRIIKKFMIQTGDPLGDGTGGESIWGGNFEDEFSTKARFDRPYTLAMANAGPRTNGSQFFITTVPCPWLNDKHTIFGRAIGGLDIIHEIENVKVDKNDKPWEEVKMMSISVE</sequence>
<feature type="region of interest" description="Disordered" evidence="8">
    <location>
        <begin position="1"/>
        <end position="69"/>
    </location>
</feature>
<keyword evidence="4" id="KW-0853">WD repeat</keyword>
<feature type="domain" description="PPIase cyclophilin-type" evidence="9">
    <location>
        <begin position="506"/>
        <end position="653"/>
    </location>
</feature>
<evidence type="ECO:0000256" key="5">
    <source>
        <dbReference type="ARBA" id="ARBA00022737"/>
    </source>
</evidence>
<evidence type="ECO:0000256" key="8">
    <source>
        <dbReference type="SAM" id="MobiDB-lite"/>
    </source>
</evidence>
<dbReference type="Gene3D" id="2.40.100.10">
    <property type="entry name" value="Cyclophilin-like"/>
    <property type="match status" value="1"/>
</dbReference>
<evidence type="ECO:0000256" key="6">
    <source>
        <dbReference type="ARBA" id="ARBA00023110"/>
    </source>
</evidence>
<dbReference type="CDD" id="cd01927">
    <property type="entry name" value="cyclophilin_WD40"/>
    <property type="match status" value="1"/>
</dbReference>
<reference evidence="10" key="1">
    <citation type="submission" date="2023-02" db="EMBL/GenBank/DDBJ databases">
        <title>Identification and recombinant expression of a fungal hydrolase from Papiliotrema laurentii that hydrolyzes apple cutin and clears colloidal polyester polyurethane.</title>
        <authorList>
            <consortium name="DOE Joint Genome Institute"/>
            <person name="Roman V.A."/>
            <person name="Bojanowski C."/>
            <person name="Crable B.R."/>
            <person name="Wagner D.N."/>
            <person name="Hung C.S."/>
            <person name="Nadeau L.J."/>
            <person name="Schratz L."/>
            <person name="Haridas S."/>
            <person name="Pangilinan J."/>
            <person name="Lipzen A."/>
            <person name="Na H."/>
            <person name="Yan M."/>
            <person name="Ng V."/>
            <person name="Grigoriev I.V."/>
            <person name="Spatafora J.W."/>
            <person name="Barlow D."/>
            <person name="Biffinger J."/>
            <person name="Kelley-Loughnane N."/>
            <person name="Varaljay V.A."/>
            <person name="Crookes-Goodson W.J."/>
        </authorList>
    </citation>
    <scope>NUCLEOTIDE SEQUENCE</scope>
    <source>
        <strain evidence="10">5307AH</strain>
    </source>
</reference>
<comment type="catalytic activity">
    <reaction evidence="1">
        <text>[protein]-peptidylproline (omega=180) = [protein]-peptidylproline (omega=0)</text>
        <dbReference type="Rhea" id="RHEA:16237"/>
        <dbReference type="Rhea" id="RHEA-COMP:10747"/>
        <dbReference type="Rhea" id="RHEA-COMP:10748"/>
        <dbReference type="ChEBI" id="CHEBI:83833"/>
        <dbReference type="ChEBI" id="CHEBI:83834"/>
        <dbReference type="EC" id="5.2.1.8"/>
    </reaction>
</comment>
<dbReference type="PANTHER" id="PTHR45625:SF4">
    <property type="entry name" value="PEPTIDYLPROLYL ISOMERASE DOMAIN AND WD REPEAT-CONTAINING PROTEIN 1"/>
    <property type="match status" value="1"/>
</dbReference>
<dbReference type="AlphaFoldDB" id="A0AAD9FR89"/>
<dbReference type="EC" id="5.2.1.8" evidence="3"/>
<dbReference type="PROSITE" id="PS50072">
    <property type="entry name" value="CSA_PPIASE_2"/>
    <property type="match status" value="1"/>
</dbReference>
<name>A0AAD9FR89_PAPLA</name>
<comment type="similarity">
    <text evidence="2">Belongs to the cyclophilin-type PPIase family.</text>
</comment>
<dbReference type="InterPro" id="IPR029000">
    <property type="entry name" value="Cyclophilin-like_dom_sf"/>
</dbReference>
<dbReference type="GO" id="GO:0005634">
    <property type="term" value="C:nucleus"/>
    <property type="evidence" value="ECO:0007669"/>
    <property type="project" value="UniProtKB-ARBA"/>
</dbReference>
<organism evidence="10 11">
    <name type="scientific">Papiliotrema laurentii</name>
    <name type="common">Cryptococcus laurentii</name>
    <dbReference type="NCBI Taxonomy" id="5418"/>
    <lineage>
        <taxon>Eukaryota</taxon>
        <taxon>Fungi</taxon>
        <taxon>Dikarya</taxon>
        <taxon>Basidiomycota</taxon>
        <taxon>Agaricomycotina</taxon>
        <taxon>Tremellomycetes</taxon>
        <taxon>Tremellales</taxon>
        <taxon>Rhynchogastremaceae</taxon>
        <taxon>Papiliotrema</taxon>
    </lineage>
</organism>
<dbReference type="InterPro" id="IPR036322">
    <property type="entry name" value="WD40_repeat_dom_sf"/>
</dbReference>
<evidence type="ECO:0000256" key="3">
    <source>
        <dbReference type="ARBA" id="ARBA00013194"/>
    </source>
</evidence>
<keyword evidence="5" id="KW-0677">Repeat</keyword>
<keyword evidence="11" id="KW-1185">Reference proteome</keyword>
<comment type="caution">
    <text evidence="10">The sequence shown here is derived from an EMBL/GenBank/DDBJ whole genome shotgun (WGS) entry which is preliminary data.</text>
</comment>
<dbReference type="InterPro" id="IPR044666">
    <property type="entry name" value="Cyclophilin_A-like"/>
</dbReference>
<protein>
    <recommendedName>
        <fullName evidence="3">peptidylprolyl isomerase</fullName>
        <ecNumber evidence="3">5.2.1.8</ecNumber>
    </recommendedName>
</protein>
<dbReference type="SUPFAM" id="SSF50891">
    <property type="entry name" value="Cyclophilin-like"/>
    <property type="match status" value="1"/>
</dbReference>
<evidence type="ECO:0000256" key="7">
    <source>
        <dbReference type="ARBA" id="ARBA00023235"/>
    </source>
</evidence>
<evidence type="ECO:0000313" key="10">
    <source>
        <dbReference type="EMBL" id="KAK1924722.1"/>
    </source>
</evidence>
<dbReference type="InterPro" id="IPR002130">
    <property type="entry name" value="Cyclophilin-type_PPIase_dom"/>
</dbReference>
<dbReference type="Gene3D" id="2.130.10.10">
    <property type="entry name" value="YVTN repeat-like/Quinoprotein amine dehydrogenase"/>
    <property type="match status" value="1"/>
</dbReference>
<dbReference type="Proteomes" id="UP001182556">
    <property type="component" value="Unassembled WGS sequence"/>
</dbReference>
<evidence type="ECO:0000256" key="4">
    <source>
        <dbReference type="ARBA" id="ARBA00022574"/>
    </source>
</evidence>
<keyword evidence="6" id="KW-0697">Rotamase</keyword>
<proteinExistence type="inferred from homology"/>
<dbReference type="EMBL" id="JAODAN010000004">
    <property type="protein sequence ID" value="KAK1924722.1"/>
    <property type="molecule type" value="Genomic_DNA"/>
</dbReference>
<dbReference type="SMART" id="SM00320">
    <property type="entry name" value="WD40"/>
    <property type="match status" value="4"/>
</dbReference>
<dbReference type="FunFam" id="2.40.100.10:FF:000003">
    <property type="entry name" value="Peptidylprolyl isomerase domain and WD repeat-containing 1"/>
    <property type="match status" value="1"/>
</dbReference>
<evidence type="ECO:0000313" key="11">
    <source>
        <dbReference type="Proteomes" id="UP001182556"/>
    </source>
</evidence>
<dbReference type="PANTHER" id="PTHR45625">
    <property type="entry name" value="PEPTIDYL-PROLYL CIS-TRANS ISOMERASE-RELATED"/>
    <property type="match status" value="1"/>
</dbReference>
<keyword evidence="7 10" id="KW-0413">Isomerase</keyword>
<accession>A0AAD9FR89</accession>
<dbReference type="PRINTS" id="PR00153">
    <property type="entry name" value="CSAPPISMRASE"/>
</dbReference>